<dbReference type="EMBL" id="JACHIJ010000014">
    <property type="protein sequence ID" value="MBB5055260.1"/>
    <property type="molecule type" value="Genomic_DNA"/>
</dbReference>
<feature type="transmembrane region" description="Helical" evidence="1">
    <location>
        <begin position="52"/>
        <end position="76"/>
    </location>
</feature>
<organism evidence="2 3">
    <name type="scientific">Afipia massiliensis</name>
    <dbReference type="NCBI Taxonomy" id="211460"/>
    <lineage>
        <taxon>Bacteria</taxon>
        <taxon>Pseudomonadati</taxon>
        <taxon>Pseudomonadota</taxon>
        <taxon>Alphaproteobacteria</taxon>
        <taxon>Hyphomicrobiales</taxon>
        <taxon>Nitrobacteraceae</taxon>
        <taxon>Afipia</taxon>
    </lineage>
</organism>
<gene>
    <name evidence="2" type="ORF">HNQ36_005271</name>
</gene>
<evidence type="ECO:0000313" key="2">
    <source>
        <dbReference type="EMBL" id="MBB5055260.1"/>
    </source>
</evidence>
<proteinExistence type="predicted"/>
<dbReference type="RefSeq" id="WP_184090675.1">
    <property type="nucleotide sequence ID" value="NZ_JACHIJ010000014.1"/>
</dbReference>
<protein>
    <submittedName>
        <fullName evidence="2">Na+-translocating ferredoxin:NAD+ oxidoreductase RnfE subunit</fullName>
    </submittedName>
</protein>
<comment type="caution">
    <text evidence="2">The sequence shown here is derived from an EMBL/GenBank/DDBJ whole genome shotgun (WGS) entry which is preliminary data.</text>
</comment>
<sequence length="121" mass="12862">MNDFNPITLFAISYETMGVWTWLALFVALLLLAGIVTGILKLRNAKRSPKRPIMAALFMGVGATLAFSFVVPRWTLAQSGSLNGAVDYLAVILLAMIPGAAVASTVFSIASRRCAVRGAST</sequence>
<dbReference type="InterPro" id="IPR035308">
    <property type="entry name" value="DUF5368"/>
</dbReference>
<dbReference type="AlphaFoldDB" id="A0A840N7T9"/>
<keyword evidence="1" id="KW-1133">Transmembrane helix</keyword>
<name>A0A840N7T9_9BRAD</name>
<keyword evidence="1" id="KW-0472">Membrane</keyword>
<feature type="transmembrane region" description="Helical" evidence="1">
    <location>
        <begin position="20"/>
        <end position="40"/>
    </location>
</feature>
<evidence type="ECO:0000313" key="3">
    <source>
        <dbReference type="Proteomes" id="UP000521227"/>
    </source>
</evidence>
<keyword evidence="1" id="KW-0812">Transmembrane</keyword>
<dbReference type="Pfam" id="PF17336">
    <property type="entry name" value="DUF5368"/>
    <property type="match status" value="1"/>
</dbReference>
<accession>A0A840N7T9</accession>
<evidence type="ECO:0000256" key="1">
    <source>
        <dbReference type="SAM" id="Phobius"/>
    </source>
</evidence>
<dbReference type="Proteomes" id="UP000521227">
    <property type="component" value="Unassembled WGS sequence"/>
</dbReference>
<feature type="transmembrane region" description="Helical" evidence="1">
    <location>
        <begin position="88"/>
        <end position="110"/>
    </location>
</feature>
<reference evidence="2 3" key="1">
    <citation type="submission" date="2020-08" db="EMBL/GenBank/DDBJ databases">
        <title>Genomic Encyclopedia of Type Strains, Phase IV (KMG-IV): sequencing the most valuable type-strain genomes for metagenomic binning, comparative biology and taxonomic classification.</title>
        <authorList>
            <person name="Goeker M."/>
        </authorList>
    </citation>
    <scope>NUCLEOTIDE SEQUENCE [LARGE SCALE GENOMIC DNA]</scope>
    <source>
        <strain evidence="2 3">DSM 17498</strain>
    </source>
</reference>